<dbReference type="SUPFAM" id="SSF57756">
    <property type="entry name" value="Retrovirus zinc finger-like domains"/>
    <property type="match status" value="1"/>
</dbReference>
<comment type="caution">
    <text evidence="1">The sequence shown here is derived from an EMBL/GenBank/DDBJ whole genome shotgun (WGS) entry which is preliminary data.</text>
</comment>
<evidence type="ECO:0000313" key="1">
    <source>
        <dbReference type="EMBL" id="GFB15472.1"/>
    </source>
</evidence>
<organism evidence="1">
    <name type="scientific">Tanacetum cinerariifolium</name>
    <name type="common">Dalmatian daisy</name>
    <name type="synonym">Chrysanthemum cinerariifolium</name>
    <dbReference type="NCBI Taxonomy" id="118510"/>
    <lineage>
        <taxon>Eukaryota</taxon>
        <taxon>Viridiplantae</taxon>
        <taxon>Streptophyta</taxon>
        <taxon>Embryophyta</taxon>
        <taxon>Tracheophyta</taxon>
        <taxon>Spermatophyta</taxon>
        <taxon>Magnoliopsida</taxon>
        <taxon>eudicotyledons</taxon>
        <taxon>Gunneridae</taxon>
        <taxon>Pentapetalae</taxon>
        <taxon>asterids</taxon>
        <taxon>campanulids</taxon>
        <taxon>Asterales</taxon>
        <taxon>Asteraceae</taxon>
        <taxon>Asteroideae</taxon>
        <taxon>Anthemideae</taxon>
        <taxon>Anthemidinae</taxon>
        <taxon>Tanacetum</taxon>
    </lineage>
</organism>
<dbReference type="AlphaFoldDB" id="A0A699KWT0"/>
<reference evidence="1" key="1">
    <citation type="journal article" date="2019" name="Sci. Rep.">
        <title>Draft genome of Tanacetum cinerariifolium, the natural source of mosquito coil.</title>
        <authorList>
            <person name="Yamashiro T."/>
            <person name="Shiraishi A."/>
            <person name="Satake H."/>
            <person name="Nakayama K."/>
        </authorList>
    </citation>
    <scope>NUCLEOTIDE SEQUENCE</scope>
</reference>
<dbReference type="EMBL" id="BKCJ010563904">
    <property type="protein sequence ID" value="GFB15472.1"/>
    <property type="molecule type" value="Genomic_DNA"/>
</dbReference>
<accession>A0A699KWT0</accession>
<protein>
    <submittedName>
        <fullName evidence="1">Uncharacterized protein</fullName>
    </submittedName>
</protein>
<feature type="non-terminal residue" evidence="1">
    <location>
        <position position="1"/>
    </location>
</feature>
<sequence>EDTNQSTLPPEVPQMVSSIKLPILKYGEYILWTMKMEQYMAHTNYALWEVIVNGNGEVQKTKDEAGFYGIKDAKTLWAAIKTRFGEVLDKGYDRFQRLFSLLEIHGAGVSTEDANQKFLRSLPSAWSNISLIMRNKPGIDNLNINDLYNNLKVYEADIKGFAGSFLNSQNAQGSSSYADETMCSFFANQSSSPQLDNEVLEQIDPDDLKEMDLKWQVAMLSMRVECFNYHRRGHFARDCRIAKNPGNRGRDVGNAGYKGRDNVIRPAREEDKKALVV</sequence>
<proteinExistence type="predicted"/>
<dbReference type="GO" id="GO:0003676">
    <property type="term" value="F:nucleic acid binding"/>
    <property type="evidence" value="ECO:0007669"/>
    <property type="project" value="InterPro"/>
</dbReference>
<name>A0A699KWT0_TANCI</name>
<dbReference type="InterPro" id="IPR036875">
    <property type="entry name" value="Znf_CCHC_sf"/>
</dbReference>
<dbReference type="GO" id="GO:0008270">
    <property type="term" value="F:zinc ion binding"/>
    <property type="evidence" value="ECO:0007669"/>
    <property type="project" value="InterPro"/>
</dbReference>
<gene>
    <name evidence="1" type="ORF">Tci_687443</name>
</gene>